<sequence>MPLFPVYSIGKTLAAAAVLALGHDLDAPVGDLVDLPASLHGARLRDVLRHRAGLPDYGAWPDYAAAIAGDEPWSFDELMARTDRAGGVARPSGFRYSNIGYAIVRRMLEHTHQADFFDVVRSAVLDPLGITEIAPFAEPGDWARCAPSQVDVSWYHPGWVLTGTIAASPSAIEAAMRGILAGALFDPARMLDTRAVDAPGTVLDQPGYGLGLMTSGCPTPRWAGHGGAGPGYTTFVLADADGSAAKASFVPAEVDQNDLIRECLAGLPAGDDRHPADGVGE</sequence>
<evidence type="ECO:0000313" key="2">
    <source>
        <dbReference type="EMBL" id="BDV31732.1"/>
    </source>
</evidence>
<keyword evidence="3" id="KW-1185">Reference proteome</keyword>
<feature type="domain" description="Beta-lactamase-related" evidence="1">
    <location>
        <begin position="3"/>
        <end position="241"/>
    </location>
</feature>
<protein>
    <recommendedName>
        <fullName evidence="1">Beta-lactamase-related domain-containing protein</fullName>
    </recommendedName>
</protein>
<dbReference type="InterPro" id="IPR012338">
    <property type="entry name" value="Beta-lactam/transpept-like"/>
</dbReference>
<name>A0ABM8E1R6_9MICO</name>
<gene>
    <name evidence="2" type="ORF">Microterr_23920</name>
</gene>
<dbReference type="RefSeq" id="WP_263797688.1">
    <property type="nucleotide sequence ID" value="NZ_AP027141.1"/>
</dbReference>
<dbReference type="InterPro" id="IPR050491">
    <property type="entry name" value="AmpC-like"/>
</dbReference>
<dbReference type="Proteomes" id="UP001317779">
    <property type="component" value="Chromosome"/>
</dbReference>
<dbReference type="Pfam" id="PF00144">
    <property type="entry name" value="Beta-lactamase"/>
    <property type="match status" value="1"/>
</dbReference>
<evidence type="ECO:0000313" key="3">
    <source>
        <dbReference type="Proteomes" id="UP001317779"/>
    </source>
</evidence>
<accession>A0ABM8E1R6</accession>
<dbReference type="PANTHER" id="PTHR46825">
    <property type="entry name" value="D-ALANYL-D-ALANINE-CARBOXYPEPTIDASE/ENDOPEPTIDASE AMPH"/>
    <property type="match status" value="1"/>
</dbReference>
<dbReference type="PANTHER" id="PTHR46825:SF7">
    <property type="entry name" value="D-ALANYL-D-ALANINE CARBOXYPEPTIDASE"/>
    <property type="match status" value="1"/>
</dbReference>
<dbReference type="Gene3D" id="3.40.710.10">
    <property type="entry name" value="DD-peptidase/beta-lactamase superfamily"/>
    <property type="match status" value="1"/>
</dbReference>
<reference evidence="2 3" key="1">
    <citation type="submission" date="2022-12" db="EMBL/GenBank/DDBJ databases">
        <title>Microbacterium terricola strain KV-448 chromosome, complete genome.</title>
        <authorList>
            <person name="Oshima T."/>
            <person name="Moriya T."/>
            <person name="Bessho Y."/>
        </authorList>
    </citation>
    <scope>NUCLEOTIDE SEQUENCE [LARGE SCALE GENOMIC DNA]</scope>
    <source>
        <strain evidence="2 3">KV-448</strain>
    </source>
</reference>
<dbReference type="SUPFAM" id="SSF56601">
    <property type="entry name" value="beta-lactamase/transpeptidase-like"/>
    <property type="match status" value="1"/>
</dbReference>
<organism evidence="2 3">
    <name type="scientific">Microbacterium terricola</name>
    <dbReference type="NCBI Taxonomy" id="344163"/>
    <lineage>
        <taxon>Bacteria</taxon>
        <taxon>Bacillati</taxon>
        <taxon>Actinomycetota</taxon>
        <taxon>Actinomycetes</taxon>
        <taxon>Micrococcales</taxon>
        <taxon>Microbacteriaceae</taxon>
        <taxon>Microbacterium</taxon>
    </lineage>
</organism>
<dbReference type="InterPro" id="IPR001466">
    <property type="entry name" value="Beta-lactam-related"/>
</dbReference>
<dbReference type="EMBL" id="AP027141">
    <property type="protein sequence ID" value="BDV31732.1"/>
    <property type="molecule type" value="Genomic_DNA"/>
</dbReference>
<proteinExistence type="predicted"/>
<evidence type="ECO:0000259" key="1">
    <source>
        <dbReference type="Pfam" id="PF00144"/>
    </source>
</evidence>